<evidence type="ECO:0000313" key="1">
    <source>
        <dbReference type="EMBL" id="KAJ8419781.1"/>
    </source>
</evidence>
<proteinExistence type="predicted"/>
<gene>
    <name evidence="1" type="ORF">Cgig2_026796</name>
</gene>
<name>A0A9Q1JH08_9CARY</name>
<comment type="caution">
    <text evidence="1">The sequence shown here is derived from an EMBL/GenBank/DDBJ whole genome shotgun (WGS) entry which is preliminary data.</text>
</comment>
<accession>A0A9Q1JH08</accession>
<dbReference type="EMBL" id="JAKOGI010004444">
    <property type="protein sequence ID" value="KAJ8419781.1"/>
    <property type="molecule type" value="Genomic_DNA"/>
</dbReference>
<reference evidence="1" key="1">
    <citation type="submission" date="2022-04" db="EMBL/GenBank/DDBJ databases">
        <title>Carnegiea gigantea Genome sequencing and assembly v2.</title>
        <authorList>
            <person name="Copetti D."/>
            <person name="Sanderson M.J."/>
            <person name="Burquez A."/>
            <person name="Wojciechowski M.F."/>
        </authorList>
    </citation>
    <scope>NUCLEOTIDE SEQUENCE</scope>
    <source>
        <strain evidence="1">SGP5-SGP5p</strain>
        <tissue evidence="1">Aerial part</tissue>
    </source>
</reference>
<dbReference type="AlphaFoldDB" id="A0A9Q1JH08"/>
<keyword evidence="2" id="KW-1185">Reference proteome</keyword>
<organism evidence="1 2">
    <name type="scientific">Carnegiea gigantea</name>
    <dbReference type="NCBI Taxonomy" id="171969"/>
    <lineage>
        <taxon>Eukaryota</taxon>
        <taxon>Viridiplantae</taxon>
        <taxon>Streptophyta</taxon>
        <taxon>Embryophyta</taxon>
        <taxon>Tracheophyta</taxon>
        <taxon>Spermatophyta</taxon>
        <taxon>Magnoliopsida</taxon>
        <taxon>eudicotyledons</taxon>
        <taxon>Gunneridae</taxon>
        <taxon>Pentapetalae</taxon>
        <taxon>Caryophyllales</taxon>
        <taxon>Cactineae</taxon>
        <taxon>Cactaceae</taxon>
        <taxon>Cactoideae</taxon>
        <taxon>Echinocereeae</taxon>
        <taxon>Carnegiea</taxon>
    </lineage>
</organism>
<protein>
    <submittedName>
        <fullName evidence="1">Uncharacterized protein</fullName>
    </submittedName>
</protein>
<sequence length="163" mass="18158">MEAKNSVRPLPTFDYVPFAGCEPSHMHAPARCSVGVMKDGRSWDINHDRSMGLTPPRLVAGPQANLQILPLSPRHMQLIPDAPPSLRNRSRPELKKALHELTDKGLIDCFLKRGSRFLHKEHEPVCSKLREEECIMEIVATIVGGHTAGITRSAWKAQLRGAQ</sequence>
<evidence type="ECO:0000313" key="2">
    <source>
        <dbReference type="Proteomes" id="UP001153076"/>
    </source>
</evidence>
<dbReference type="Proteomes" id="UP001153076">
    <property type="component" value="Unassembled WGS sequence"/>
</dbReference>
<dbReference type="OrthoDB" id="759447at2759"/>